<gene>
    <name evidence="2" type="ORF">LCGC14_1113310</name>
</gene>
<accession>A0A0F9QC65</accession>
<dbReference type="GO" id="GO:0003677">
    <property type="term" value="F:DNA binding"/>
    <property type="evidence" value="ECO:0007669"/>
    <property type="project" value="InterPro"/>
</dbReference>
<feature type="domain" description="Wadjet protein JetD C-terminal" evidence="1">
    <location>
        <begin position="253"/>
        <end position="389"/>
    </location>
</feature>
<protein>
    <recommendedName>
        <fullName evidence="1">Wadjet protein JetD C-terminal domain-containing protein</fullName>
    </recommendedName>
</protein>
<proteinExistence type="predicted"/>
<comment type="caution">
    <text evidence="2">The sequence shown here is derived from an EMBL/GenBank/DDBJ whole genome shotgun (WGS) entry which is preliminary data.</text>
</comment>
<dbReference type="InterPro" id="IPR036078">
    <property type="entry name" value="Spo11/TopoVI_A_sf"/>
</dbReference>
<organism evidence="2">
    <name type="scientific">marine sediment metagenome</name>
    <dbReference type="NCBI Taxonomy" id="412755"/>
    <lineage>
        <taxon>unclassified sequences</taxon>
        <taxon>metagenomes</taxon>
        <taxon>ecological metagenomes</taxon>
    </lineage>
</organism>
<reference evidence="2" key="1">
    <citation type="journal article" date="2015" name="Nature">
        <title>Complex archaea that bridge the gap between prokaryotes and eukaryotes.</title>
        <authorList>
            <person name="Spang A."/>
            <person name="Saw J.H."/>
            <person name="Jorgensen S.L."/>
            <person name="Zaremba-Niedzwiedzka K."/>
            <person name="Martijn J."/>
            <person name="Lind A.E."/>
            <person name="van Eijk R."/>
            <person name="Schleper C."/>
            <person name="Guy L."/>
            <person name="Ettema T.J."/>
        </authorList>
    </citation>
    <scope>NUCLEOTIDE SEQUENCE</scope>
</reference>
<dbReference type="Pfam" id="PF09983">
    <property type="entry name" value="JetD_C"/>
    <property type="match status" value="1"/>
</dbReference>
<dbReference type="AlphaFoldDB" id="A0A0F9QC65"/>
<dbReference type="EMBL" id="LAZR01005097">
    <property type="protein sequence ID" value="KKN02873.1"/>
    <property type="molecule type" value="Genomic_DNA"/>
</dbReference>
<dbReference type="GO" id="GO:0005694">
    <property type="term" value="C:chromosome"/>
    <property type="evidence" value="ECO:0007669"/>
    <property type="project" value="InterPro"/>
</dbReference>
<dbReference type="InterPro" id="IPR024534">
    <property type="entry name" value="JetD_C"/>
</dbReference>
<sequence>MSGTALVMSILTSLITKSDKHHERNAKISSKEVLMAPYRNQKPIGMVDEVNRLLASYESRGLITITWHVRNVSIKFIRLNDGDQLATDLNIKRYSQRYSESLNLLDNTFSQGVYPDIRQDIISKWQQYATYEGFHADDVDKVILAIKGADAVLEREDKTQDIDYRHLSVNAFSDSKELDKNIGSIARILKVINTEIEPSLEAKDVLQLYGVVPIAHPVYISGQLTFISGSSTLNASFPPAVGIWPMAVDKIMSNDKVNRVTSIENLATFMRYVCNEKAEDEVVLYTGGIPSPACRTVYKMIVYALPNSKFYHWGDIDLGGFIILSMMEKIAGRSVLAFRMSTDNYKDNDQQDTFSTREINRLNALTLSKDNHELLKNIIAVGHKFEQEAYY</sequence>
<evidence type="ECO:0000313" key="2">
    <source>
        <dbReference type="EMBL" id="KKN02873.1"/>
    </source>
</evidence>
<evidence type="ECO:0000259" key="1">
    <source>
        <dbReference type="Pfam" id="PF09983"/>
    </source>
</evidence>
<name>A0A0F9QC65_9ZZZZ</name>
<dbReference type="SUPFAM" id="SSF56726">
    <property type="entry name" value="DNA topoisomerase IV, alpha subunit"/>
    <property type="match status" value="1"/>
</dbReference>